<organism evidence="2 3">
    <name type="scientific">Pontiella desulfatans</name>
    <dbReference type="NCBI Taxonomy" id="2750659"/>
    <lineage>
        <taxon>Bacteria</taxon>
        <taxon>Pseudomonadati</taxon>
        <taxon>Kiritimatiellota</taxon>
        <taxon>Kiritimatiellia</taxon>
        <taxon>Kiritimatiellales</taxon>
        <taxon>Pontiellaceae</taxon>
        <taxon>Pontiella</taxon>
    </lineage>
</organism>
<name>A0A6C2U990_PONDE</name>
<dbReference type="NCBIfam" id="TIGR02595">
    <property type="entry name" value="PEP_CTERM"/>
    <property type="match status" value="1"/>
</dbReference>
<accession>A0A6C2U990</accession>
<sequence length="303" mass="31343">MKRAQWVKLQCVATVLAVICASMASADTVSQDTDLGNWDTASTWNPDGVPTVGNDYTTSMKLRVGSAGTFSGDSLTIESTGQLQLRNTSGTFTVDDLIMAGGVVYAGTGNEVTFALDGNMNVTADSNLNGYWNSTSGDARNLNILSKVSGSSDLESSASNNGSTHKLTIANAANDFSGTWISNVGTLEFANAGAVGAGDVRVNANGKLTILGDWDAEASLYVANSANALVNVGDYDWTVGEFNLNGEGLLANDTYTVSELNAMAGNAAVFSGTGTITVIPEPATLGLVAMVGTAVFFIRRLSI</sequence>
<evidence type="ECO:0008006" key="4">
    <source>
        <dbReference type="Google" id="ProtNLM"/>
    </source>
</evidence>
<dbReference type="Proteomes" id="UP000366872">
    <property type="component" value="Unassembled WGS sequence"/>
</dbReference>
<dbReference type="EMBL" id="CAAHFG010000004">
    <property type="protein sequence ID" value="VGO16668.1"/>
    <property type="molecule type" value="Genomic_DNA"/>
</dbReference>
<feature type="chain" id="PRO_5025368810" description="PEP-CTERM protein-sorting domain-containing protein" evidence="1">
    <location>
        <begin position="27"/>
        <end position="303"/>
    </location>
</feature>
<gene>
    <name evidence="2" type="ORF">PDESU_05259</name>
</gene>
<proteinExistence type="predicted"/>
<dbReference type="RefSeq" id="WP_136082201.1">
    <property type="nucleotide sequence ID" value="NZ_CAAHFG010000004.1"/>
</dbReference>
<reference evidence="2 3" key="1">
    <citation type="submission" date="2019-04" db="EMBL/GenBank/DDBJ databases">
        <authorList>
            <person name="Van Vliet M D."/>
        </authorList>
    </citation>
    <scope>NUCLEOTIDE SEQUENCE [LARGE SCALE GENOMIC DNA]</scope>
    <source>
        <strain evidence="2 3">F1</strain>
    </source>
</reference>
<dbReference type="AlphaFoldDB" id="A0A6C2U990"/>
<dbReference type="InterPro" id="IPR013424">
    <property type="entry name" value="Ice-binding_C"/>
</dbReference>
<evidence type="ECO:0000313" key="2">
    <source>
        <dbReference type="EMBL" id="VGO16668.1"/>
    </source>
</evidence>
<evidence type="ECO:0000313" key="3">
    <source>
        <dbReference type="Proteomes" id="UP000366872"/>
    </source>
</evidence>
<keyword evidence="1" id="KW-0732">Signal</keyword>
<feature type="signal peptide" evidence="1">
    <location>
        <begin position="1"/>
        <end position="26"/>
    </location>
</feature>
<protein>
    <recommendedName>
        <fullName evidence="4">PEP-CTERM protein-sorting domain-containing protein</fullName>
    </recommendedName>
</protein>
<evidence type="ECO:0000256" key="1">
    <source>
        <dbReference type="SAM" id="SignalP"/>
    </source>
</evidence>
<keyword evidence="3" id="KW-1185">Reference proteome</keyword>